<dbReference type="AlphaFoldDB" id="A0A7S3X8N0"/>
<sequence length="114" mass="11958">MASGPVARRRIPAWEAAGITSLTAAITFVLALQIPFAYRAGADVAAVSDASDFAAAAHQQGMDGMDDGMDDVLVTFGEDAEAGAKDRGAAESVENDRAYVRALDEEEIRAWADP</sequence>
<organism evidence="1">
    <name type="scientific">Emiliania huxleyi</name>
    <name type="common">Coccolithophore</name>
    <name type="synonym">Pontosphaera huxleyi</name>
    <dbReference type="NCBI Taxonomy" id="2903"/>
    <lineage>
        <taxon>Eukaryota</taxon>
        <taxon>Haptista</taxon>
        <taxon>Haptophyta</taxon>
        <taxon>Prymnesiophyceae</taxon>
        <taxon>Isochrysidales</taxon>
        <taxon>Noelaerhabdaceae</taxon>
        <taxon>Emiliania</taxon>
    </lineage>
</organism>
<proteinExistence type="predicted"/>
<name>A0A7S3X8N0_EMIHU</name>
<reference evidence="1" key="1">
    <citation type="submission" date="2021-01" db="EMBL/GenBank/DDBJ databases">
        <authorList>
            <person name="Corre E."/>
            <person name="Pelletier E."/>
            <person name="Niang G."/>
            <person name="Scheremetjew M."/>
            <person name="Finn R."/>
            <person name="Kale V."/>
            <person name="Holt S."/>
            <person name="Cochrane G."/>
            <person name="Meng A."/>
            <person name="Brown T."/>
            <person name="Cohen L."/>
        </authorList>
    </citation>
    <scope>NUCLEOTIDE SEQUENCE</scope>
    <source>
        <strain evidence="1">379</strain>
    </source>
</reference>
<protein>
    <submittedName>
        <fullName evidence="1">Uncharacterized protein</fullName>
    </submittedName>
</protein>
<dbReference type="EMBL" id="HBIR01061950">
    <property type="protein sequence ID" value="CAE0601292.1"/>
    <property type="molecule type" value="Transcribed_RNA"/>
</dbReference>
<evidence type="ECO:0000313" key="1">
    <source>
        <dbReference type="EMBL" id="CAE0601292.1"/>
    </source>
</evidence>
<gene>
    <name evidence="1" type="ORF">EHUX00137_LOCUS48099</name>
</gene>
<accession>A0A7S3X8N0</accession>